<evidence type="ECO:0000313" key="2">
    <source>
        <dbReference type="EMBL" id="TXL72667.1"/>
    </source>
</evidence>
<sequence length="413" mass="45387">MLQPRSFIRLTRPAPGQIVRHRHAQGGKTMNAKDKVINTAVANGDMPFAVAMAGNAKGISYRAAAGDAAPGRKAAADTVFRIFSMTKAVGSTAAMILVDRGKLDVDTPVEAILPEFARIQVIERFDGDKPVMRAPRRKATIRHLATHTSGLAYEFWNADVPRYMAATGHPTILSGTKASMFYPMVCDPGTRWEYGISIDWLGQVVEKIDGRRIDRFLQDEILGPLGMTDTACEVQDHMKDRLATVSARGEDGKFAPFELAPPSQPEFYGMGHTLYSTATDYMTFLRLFLNKGTLNGHKVLSEQGVERMLGDHMNGLTFDKMTTIAPAVTADVDIFPGVRKTHSFGFVRNEADIPGMRSAGSQSWAGVCNTHYWFDPKKDIAAVIMTQSLPFLEPPFARAYEAYEKAVYAEGVA</sequence>
<dbReference type="OrthoDB" id="5705574at2"/>
<protein>
    <submittedName>
        <fullName evidence="2">Beta-lactamase family protein</fullName>
    </submittedName>
</protein>
<evidence type="ECO:0000259" key="1">
    <source>
        <dbReference type="Pfam" id="PF00144"/>
    </source>
</evidence>
<dbReference type="Pfam" id="PF00144">
    <property type="entry name" value="Beta-lactamase"/>
    <property type="match status" value="1"/>
</dbReference>
<dbReference type="InterPro" id="IPR050789">
    <property type="entry name" value="Diverse_Enzym_Activities"/>
</dbReference>
<dbReference type="PANTHER" id="PTHR43283">
    <property type="entry name" value="BETA-LACTAMASE-RELATED"/>
    <property type="match status" value="1"/>
</dbReference>
<dbReference type="Proteomes" id="UP000321638">
    <property type="component" value="Unassembled WGS sequence"/>
</dbReference>
<gene>
    <name evidence="2" type="ORF">FHP25_24235</name>
</gene>
<evidence type="ECO:0000313" key="3">
    <source>
        <dbReference type="Proteomes" id="UP000321638"/>
    </source>
</evidence>
<comment type="caution">
    <text evidence="2">The sequence shown here is derived from an EMBL/GenBank/DDBJ whole genome shotgun (WGS) entry which is preliminary data.</text>
</comment>
<accession>A0A5C8PGM2</accession>
<feature type="domain" description="Beta-lactamase-related" evidence="1">
    <location>
        <begin position="36"/>
        <end position="400"/>
    </location>
</feature>
<dbReference type="PANTHER" id="PTHR43283:SF3">
    <property type="entry name" value="BETA-LACTAMASE FAMILY PROTEIN (AFU_ORTHOLOGUE AFUA_5G07500)"/>
    <property type="match status" value="1"/>
</dbReference>
<dbReference type="SUPFAM" id="SSF56601">
    <property type="entry name" value="beta-lactamase/transpeptidase-like"/>
    <property type="match status" value="1"/>
</dbReference>
<organism evidence="2 3">
    <name type="scientific">Vineibacter terrae</name>
    <dbReference type="NCBI Taxonomy" id="2586908"/>
    <lineage>
        <taxon>Bacteria</taxon>
        <taxon>Pseudomonadati</taxon>
        <taxon>Pseudomonadota</taxon>
        <taxon>Alphaproteobacteria</taxon>
        <taxon>Hyphomicrobiales</taxon>
        <taxon>Vineibacter</taxon>
    </lineage>
</organism>
<dbReference type="InterPro" id="IPR001466">
    <property type="entry name" value="Beta-lactam-related"/>
</dbReference>
<name>A0A5C8PGM2_9HYPH</name>
<dbReference type="InterPro" id="IPR012338">
    <property type="entry name" value="Beta-lactam/transpept-like"/>
</dbReference>
<dbReference type="AlphaFoldDB" id="A0A5C8PGM2"/>
<reference evidence="2 3" key="1">
    <citation type="submission" date="2019-06" db="EMBL/GenBank/DDBJ databases">
        <title>New taxonomy in bacterial strain CC-CFT640, isolated from vineyard.</title>
        <authorList>
            <person name="Lin S.-Y."/>
            <person name="Tsai C.-F."/>
            <person name="Young C.-C."/>
        </authorList>
    </citation>
    <scope>NUCLEOTIDE SEQUENCE [LARGE SCALE GENOMIC DNA]</scope>
    <source>
        <strain evidence="2 3">CC-CFT640</strain>
    </source>
</reference>
<dbReference type="EMBL" id="VDUZ01000031">
    <property type="protein sequence ID" value="TXL72667.1"/>
    <property type="molecule type" value="Genomic_DNA"/>
</dbReference>
<dbReference type="Gene3D" id="3.40.710.10">
    <property type="entry name" value="DD-peptidase/beta-lactamase superfamily"/>
    <property type="match status" value="1"/>
</dbReference>
<proteinExistence type="predicted"/>
<keyword evidence="3" id="KW-1185">Reference proteome</keyword>